<evidence type="ECO:0000313" key="1">
    <source>
        <dbReference type="EMBL" id="SIP89596.1"/>
    </source>
</evidence>
<proteinExistence type="predicted"/>
<dbReference type="AlphaFoldDB" id="A0A1N6NC24"/>
<dbReference type="RefSeq" id="WP_143310997.1">
    <property type="nucleotide sequence ID" value="NZ_FTMI01000001.1"/>
</dbReference>
<name>A0A1N6NC24_9MICO</name>
<reference evidence="2" key="1">
    <citation type="submission" date="2017-01" db="EMBL/GenBank/DDBJ databases">
        <authorList>
            <person name="Varghese N."/>
            <person name="Submissions S."/>
        </authorList>
    </citation>
    <scope>NUCLEOTIDE SEQUENCE [LARGE SCALE GENOMIC DNA]</scope>
    <source>
        <strain evidence="2">3bp</strain>
    </source>
</reference>
<dbReference type="Proteomes" id="UP000186235">
    <property type="component" value="Unassembled WGS sequence"/>
</dbReference>
<gene>
    <name evidence="1" type="ORF">SAMN05518682_0355</name>
</gene>
<sequence>MQRSPQTINNDPIPSNLLTEKELAARWQVNPGWLATLRSQRRGPVYRKIGFNVRYRLSDVEAYEDKHAVNTSGTV</sequence>
<accession>A0A1N6NC24</accession>
<organism evidence="1 2">
    <name type="scientific">Cellulosimicrobium aquatile</name>
    <dbReference type="NCBI Taxonomy" id="1612203"/>
    <lineage>
        <taxon>Bacteria</taxon>
        <taxon>Bacillati</taxon>
        <taxon>Actinomycetota</taxon>
        <taxon>Actinomycetes</taxon>
        <taxon>Micrococcales</taxon>
        <taxon>Promicromonosporaceae</taxon>
        <taxon>Cellulosimicrobium</taxon>
    </lineage>
</organism>
<protein>
    <recommendedName>
        <fullName evidence="3">Helix-turn-helix domain-containing protein</fullName>
    </recommendedName>
</protein>
<evidence type="ECO:0008006" key="3">
    <source>
        <dbReference type="Google" id="ProtNLM"/>
    </source>
</evidence>
<dbReference type="EMBL" id="FTMI01000001">
    <property type="protein sequence ID" value="SIP89596.1"/>
    <property type="molecule type" value="Genomic_DNA"/>
</dbReference>
<evidence type="ECO:0000313" key="2">
    <source>
        <dbReference type="Proteomes" id="UP000186235"/>
    </source>
</evidence>
<keyword evidence="2" id="KW-1185">Reference proteome</keyword>